<keyword evidence="1" id="KW-0472">Membrane</keyword>
<dbReference type="EMBL" id="BHYK01000008">
    <property type="protein sequence ID" value="GCD10082.1"/>
    <property type="molecule type" value="Genomic_DNA"/>
</dbReference>
<keyword evidence="1" id="KW-0812">Transmembrane</keyword>
<evidence type="ECO:0000313" key="3">
    <source>
        <dbReference type="Proteomes" id="UP000287872"/>
    </source>
</evidence>
<feature type="transmembrane region" description="Helical" evidence="1">
    <location>
        <begin position="45"/>
        <end position="63"/>
    </location>
</feature>
<reference evidence="2 3" key="1">
    <citation type="submission" date="2018-11" db="EMBL/GenBank/DDBJ databases">
        <title>Genome sequencing and assembly of Clostridium tagluense strain A121.</title>
        <authorList>
            <person name="Murakami T."/>
            <person name="Segawa T."/>
            <person name="Shcherbakova V.A."/>
            <person name="Mori H."/>
            <person name="Yoshimura Y."/>
        </authorList>
    </citation>
    <scope>NUCLEOTIDE SEQUENCE [LARGE SCALE GENOMIC DNA]</scope>
    <source>
        <strain evidence="2 3">A121</strain>
    </source>
</reference>
<dbReference type="Proteomes" id="UP000287872">
    <property type="component" value="Unassembled WGS sequence"/>
</dbReference>
<accession>A0A401UKT3</accession>
<name>A0A401UKT3_9CLOT</name>
<protein>
    <submittedName>
        <fullName evidence="2">Uncharacterized protein</fullName>
    </submittedName>
</protein>
<proteinExistence type="predicted"/>
<evidence type="ECO:0000256" key="1">
    <source>
        <dbReference type="SAM" id="Phobius"/>
    </source>
</evidence>
<organism evidence="2 3">
    <name type="scientific">Clostridium tagluense</name>
    <dbReference type="NCBI Taxonomy" id="360422"/>
    <lineage>
        <taxon>Bacteria</taxon>
        <taxon>Bacillati</taxon>
        <taxon>Bacillota</taxon>
        <taxon>Clostridia</taxon>
        <taxon>Eubacteriales</taxon>
        <taxon>Clostridiaceae</taxon>
        <taxon>Clostridium</taxon>
    </lineage>
</organism>
<evidence type="ECO:0000313" key="2">
    <source>
        <dbReference type="EMBL" id="GCD10082.1"/>
    </source>
</evidence>
<keyword evidence="3" id="KW-1185">Reference proteome</keyword>
<gene>
    <name evidence="2" type="ORF">Ctaglu_17050</name>
</gene>
<sequence>MVIIFFFLQALVFLISLFLCNIILKLIEKKLSKAQYGFTAKSRYFFSYFIMLIVGITVGKIIIGKLI</sequence>
<feature type="transmembrane region" description="Helical" evidence="1">
    <location>
        <begin position="6"/>
        <end position="24"/>
    </location>
</feature>
<comment type="caution">
    <text evidence="2">The sequence shown here is derived from an EMBL/GenBank/DDBJ whole genome shotgun (WGS) entry which is preliminary data.</text>
</comment>
<keyword evidence="1" id="KW-1133">Transmembrane helix</keyword>
<dbReference type="AlphaFoldDB" id="A0A401UKT3"/>